<evidence type="ECO:0000313" key="2">
    <source>
        <dbReference type="EMBL" id="ESZ93072.1"/>
    </source>
</evidence>
<dbReference type="HOGENOM" id="CLU_960287_0_0_1"/>
<feature type="region of interest" description="Disordered" evidence="1">
    <location>
        <begin position="1"/>
        <end position="26"/>
    </location>
</feature>
<protein>
    <submittedName>
        <fullName evidence="2">Uncharacterized protein</fullName>
    </submittedName>
</protein>
<dbReference type="EMBL" id="AYSA01000342">
    <property type="protein sequence ID" value="ESZ93072.1"/>
    <property type="molecule type" value="Genomic_DNA"/>
</dbReference>
<accession>W9C8J1</accession>
<proteinExistence type="predicted"/>
<evidence type="ECO:0000313" key="3">
    <source>
        <dbReference type="Proteomes" id="UP000019487"/>
    </source>
</evidence>
<name>W9C8J1_SCLBF</name>
<feature type="compositionally biased region" description="Low complexity" evidence="1">
    <location>
        <begin position="105"/>
        <end position="127"/>
    </location>
</feature>
<comment type="caution">
    <text evidence="2">The sequence shown here is derived from an EMBL/GenBank/DDBJ whole genome shotgun (WGS) entry which is preliminary data.</text>
</comment>
<dbReference type="OrthoDB" id="3550356at2759"/>
<dbReference type="Proteomes" id="UP000019487">
    <property type="component" value="Unassembled WGS sequence"/>
</dbReference>
<organism evidence="2 3">
    <name type="scientific">Sclerotinia borealis (strain F-4128)</name>
    <dbReference type="NCBI Taxonomy" id="1432307"/>
    <lineage>
        <taxon>Eukaryota</taxon>
        <taxon>Fungi</taxon>
        <taxon>Dikarya</taxon>
        <taxon>Ascomycota</taxon>
        <taxon>Pezizomycotina</taxon>
        <taxon>Leotiomycetes</taxon>
        <taxon>Helotiales</taxon>
        <taxon>Sclerotiniaceae</taxon>
        <taxon>Sclerotinia</taxon>
    </lineage>
</organism>
<feature type="compositionally biased region" description="Polar residues" evidence="1">
    <location>
        <begin position="17"/>
        <end position="26"/>
    </location>
</feature>
<keyword evidence="3" id="KW-1185">Reference proteome</keyword>
<dbReference type="AlphaFoldDB" id="W9C8J1"/>
<feature type="compositionally biased region" description="Basic and acidic residues" evidence="1">
    <location>
        <begin position="1"/>
        <end position="12"/>
    </location>
</feature>
<evidence type="ECO:0000256" key="1">
    <source>
        <dbReference type="SAM" id="MobiDB-lite"/>
    </source>
</evidence>
<feature type="region of interest" description="Disordered" evidence="1">
    <location>
        <begin position="103"/>
        <end position="133"/>
    </location>
</feature>
<reference evidence="2 3" key="1">
    <citation type="journal article" date="2014" name="Genome Announc.">
        <title>Draft genome sequence of Sclerotinia borealis, a psychrophilic plant pathogenic fungus.</title>
        <authorList>
            <person name="Mardanov A.V."/>
            <person name="Beletsky A.V."/>
            <person name="Kadnikov V.V."/>
            <person name="Ignatov A.N."/>
            <person name="Ravin N.V."/>
        </authorList>
    </citation>
    <scope>NUCLEOTIDE SEQUENCE [LARGE SCALE GENOMIC DNA]</scope>
    <source>
        <strain evidence="3">F-4157</strain>
    </source>
</reference>
<gene>
    <name evidence="2" type="ORF">SBOR_6547</name>
</gene>
<sequence>MSHHRPLSEEHLPTPPTLSKISTTLSQTPHPFHAITQRLARFLDPFNPHEDSLHPSISNFNNFDTPTTHDAIMYHNYRSRYLEKGQRATRKPPSMERMQVPVLVSSSSRSASASTFTSPFPSRRPSSITMSTPEMEGSEFLEPTLAESTYARHATSSYTQAPGTAKTKTKPWSYAQYVGLQRGQIEAGKTRTVNEQPGAHASPTYSPQYMENSGAYKAPLTAEEQVQRERFAREWRAREEREKRETDEDNALMDSFEFEPTIRPYVPKFQYSFAGRKGFSSSGTSSGGRM</sequence>